<dbReference type="AlphaFoldDB" id="A0A3N4I3U1"/>
<protein>
    <recommendedName>
        <fullName evidence="2">F-box domain-containing protein</fullName>
    </recommendedName>
</protein>
<evidence type="ECO:0000259" key="2">
    <source>
        <dbReference type="PROSITE" id="PS50181"/>
    </source>
</evidence>
<feature type="compositionally biased region" description="Acidic residues" evidence="1">
    <location>
        <begin position="531"/>
        <end position="540"/>
    </location>
</feature>
<evidence type="ECO:0000313" key="3">
    <source>
        <dbReference type="EMBL" id="RPA80785.1"/>
    </source>
</evidence>
<feature type="region of interest" description="Disordered" evidence="1">
    <location>
        <begin position="1"/>
        <end position="64"/>
    </location>
</feature>
<dbReference type="InterPro" id="IPR036047">
    <property type="entry name" value="F-box-like_dom_sf"/>
</dbReference>
<accession>A0A3N4I3U1</accession>
<feature type="domain" description="F-box" evidence="2">
    <location>
        <begin position="96"/>
        <end position="146"/>
    </location>
</feature>
<dbReference type="EMBL" id="ML119685">
    <property type="protein sequence ID" value="RPA80785.1"/>
    <property type="molecule type" value="Genomic_DNA"/>
</dbReference>
<reference evidence="3 4" key="1">
    <citation type="journal article" date="2018" name="Nat. Ecol. Evol.">
        <title>Pezizomycetes genomes reveal the molecular basis of ectomycorrhizal truffle lifestyle.</title>
        <authorList>
            <person name="Murat C."/>
            <person name="Payen T."/>
            <person name="Noel B."/>
            <person name="Kuo A."/>
            <person name="Morin E."/>
            <person name="Chen J."/>
            <person name="Kohler A."/>
            <person name="Krizsan K."/>
            <person name="Balestrini R."/>
            <person name="Da Silva C."/>
            <person name="Montanini B."/>
            <person name="Hainaut M."/>
            <person name="Levati E."/>
            <person name="Barry K.W."/>
            <person name="Belfiori B."/>
            <person name="Cichocki N."/>
            <person name="Clum A."/>
            <person name="Dockter R.B."/>
            <person name="Fauchery L."/>
            <person name="Guy J."/>
            <person name="Iotti M."/>
            <person name="Le Tacon F."/>
            <person name="Lindquist E.A."/>
            <person name="Lipzen A."/>
            <person name="Malagnac F."/>
            <person name="Mello A."/>
            <person name="Molinier V."/>
            <person name="Miyauchi S."/>
            <person name="Poulain J."/>
            <person name="Riccioni C."/>
            <person name="Rubini A."/>
            <person name="Sitrit Y."/>
            <person name="Splivallo R."/>
            <person name="Traeger S."/>
            <person name="Wang M."/>
            <person name="Zifcakova L."/>
            <person name="Wipf D."/>
            <person name="Zambonelli A."/>
            <person name="Paolocci F."/>
            <person name="Nowrousian M."/>
            <person name="Ottonello S."/>
            <person name="Baldrian P."/>
            <person name="Spatafora J.W."/>
            <person name="Henrissat B."/>
            <person name="Nagy L.G."/>
            <person name="Aury J.M."/>
            <person name="Wincker P."/>
            <person name="Grigoriev I.V."/>
            <person name="Bonfante P."/>
            <person name="Martin F.M."/>
        </authorList>
    </citation>
    <scope>NUCLEOTIDE SEQUENCE [LARGE SCALE GENOMIC DNA]</scope>
    <source>
        <strain evidence="3 4">RN42</strain>
    </source>
</reference>
<dbReference type="Proteomes" id="UP000275078">
    <property type="component" value="Unassembled WGS sequence"/>
</dbReference>
<gene>
    <name evidence="3" type="ORF">BJ508DRAFT_327111</name>
</gene>
<evidence type="ECO:0000313" key="4">
    <source>
        <dbReference type="Proteomes" id="UP000275078"/>
    </source>
</evidence>
<organism evidence="3 4">
    <name type="scientific">Ascobolus immersus RN42</name>
    <dbReference type="NCBI Taxonomy" id="1160509"/>
    <lineage>
        <taxon>Eukaryota</taxon>
        <taxon>Fungi</taxon>
        <taxon>Dikarya</taxon>
        <taxon>Ascomycota</taxon>
        <taxon>Pezizomycotina</taxon>
        <taxon>Pezizomycetes</taxon>
        <taxon>Pezizales</taxon>
        <taxon>Ascobolaceae</taxon>
        <taxon>Ascobolus</taxon>
    </lineage>
</organism>
<evidence type="ECO:0000256" key="1">
    <source>
        <dbReference type="SAM" id="MobiDB-lite"/>
    </source>
</evidence>
<sequence length="752" mass="84524">MQNGVEPRSVTRGGGDTTPPMKVTPKRPQPQARSSTLHHSEKCKVTRPYRKSRNPHQKGHLGKESQAQALNAADRNSGAIWAVDGASNNQTLGAQHTPILQVPNEILHTIVTYLSDFYDFTNLSMVNRRFYALTQTEYTQNQFVKQWFAGNIDRGSDRADLLEFSFNKASPASRQPPRPPQITRLQHNHHQQTSPFSVVSHSDSLASRFSTINAIDAELTISEEQVRKIKQFCRSFVYNWLENASKCLDIHIDHNASHFKYFIELETRCKNLYAEYLEFMGLKGEAVGNSLLESQLFSVDFFLLWRNLFRMPRSSGEGARMKRLRDVCDGLVAKLVSFRNSAEDELRRVDDETCDALEKPRSIKAPDYITNVEIPMRFAARPLEDTPLDDQLSYMGLEPSRCFNLGEEGQVGGRSALGVLLDIAKKESDLCSFDTPSEYGQAAGQFGMNAHFCSAISDPEYFPLVSSKPLSQWLEWAAQGRFCTLQKELAVITESRAHGGYGSDDADHMPHDDNDEDDGEGDSEGGRSEDQNEEDEDDTPFYELAKRDREDNPGAYREIYRGGWVAVLEKFPAELTESSEGRNNTLSLLPPSHMVHKFKPTDFSRGPAAIHFTSDKGLARQYAKLARRFYATPELSSDKVGILCLWVDKKEIGKKVTILKLDDFICYNRVSIDKRPPTKAIKELCDVTKSPLLIGPTAGSEKKASKSKNWKDISPITLGEGVPKGTSIEQVVFRGTDVFYILDNAEAYVESI</sequence>
<feature type="compositionally biased region" description="Acidic residues" evidence="1">
    <location>
        <begin position="513"/>
        <end position="523"/>
    </location>
</feature>
<feature type="region of interest" description="Disordered" evidence="1">
    <location>
        <begin position="498"/>
        <end position="548"/>
    </location>
</feature>
<feature type="region of interest" description="Disordered" evidence="1">
    <location>
        <begin position="169"/>
        <end position="188"/>
    </location>
</feature>
<feature type="compositionally biased region" description="Basic residues" evidence="1">
    <location>
        <begin position="45"/>
        <end position="60"/>
    </location>
</feature>
<dbReference type="PROSITE" id="PS50181">
    <property type="entry name" value="FBOX"/>
    <property type="match status" value="1"/>
</dbReference>
<proteinExistence type="predicted"/>
<dbReference type="InterPro" id="IPR001810">
    <property type="entry name" value="F-box_dom"/>
</dbReference>
<dbReference type="SUPFAM" id="SSF81383">
    <property type="entry name" value="F-box domain"/>
    <property type="match status" value="1"/>
</dbReference>
<keyword evidence="4" id="KW-1185">Reference proteome</keyword>
<name>A0A3N4I3U1_ASCIM</name>